<evidence type="ECO:0000259" key="7">
    <source>
        <dbReference type="PROSITE" id="PS50109"/>
    </source>
</evidence>
<keyword evidence="3" id="KW-0597">Phosphoprotein</keyword>
<reference evidence="8" key="1">
    <citation type="submission" date="2019-06" db="EMBL/GenBank/DDBJ databases">
        <title>Complete genome sequence of Methylogaea oryzae strain JCM16910.</title>
        <authorList>
            <person name="Asakawa S."/>
        </authorList>
    </citation>
    <scope>NUCLEOTIDE SEQUENCE</scope>
    <source>
        <strain evidence="8">E10</strain>
    </source>
</reference>
<dbReference type="PRINTS" id="PR00344">
    <property type="entry name" value="BCTRLSENSOR"/>
</dbReference>
<feature type="domain" description="Histidine kinase" evidence="7">
    <location>
        <begin position="12"/>
        <end position="241"/>
    </location>
</feature>
<dbReference type="InterPro" id="IPR005467">
    <property type="entry name" value="His_kinase_dom"/>
</dbReference>
<protein>
    <recommendedName>
        <fullName evidence="2">histidine kinase</fullName>
        <ecNumber evidence="2">2.7.13.3</ecNumber>
    </recommendedName>
</protein>
<proteinExistence type="predicted"/>
<dbReference type="Proteomes" id="UP000824988">
    <property type="component" value="Chromosome"/>
</dbReference>
<dbReference type="InterPro" id="IPR003594">
    <property type="entry name" value="HATPase_dom"/>
</dbReference>
<dbReference type="InterPro" id="IPR050736">
    <property type="entry name" value="Sensor_HK_Regulatory"/>
</dbReference>
<evidence type="ECO:0000256" key="3">
    <source>
        <dbReference type="ARBA" id="ARBA00022553"/>
    </source>
</evidence>
<dbReference type="InterPro" id="IPR036097">
    <property type="entry name" value="HisK_dim/P_sf"/>
</dbReference>
<dbReference type="SMART" id="SM00388">
    <property type="entry name" value="HisKA"/>
    <property type="match status" value="1"/>
</dbReference>
<dbReference type="InterPro" id="IPR003661">
    <property type="entry name" value="HisK_dim/P_dom"/>
</dbReference>
<evidence type="ECO:0000256" key="5">
    <source>
        <dbReference type="ARBA" id="ARBA00022777"/>
    </source>
</evidence>
<dbReference type="InterPro" id="IPR004358">
    <property type="entry name" value="Sig_transdc_His_kin-like_C"/>
</dbReference>
<evidence type="ECO:0000256" key="4">
    <source>
        <dbReference type="ARBA" id="ARBA00022679"/>
    </source>
</evidence>
<keyword evidence="4" id="KW-0808">Transferase</keyword>
<dbReference type="PROSITE" id="PS50109">
    <property type="entry name" value="HIS_KIN"/>
    <property type="match status" value="1"/>
</dbReference>
<accession>A0A8D4VNP1</accession>
<dbReference type="SUPFAM" id="SSF47384">
    <property type="entry name" value="Homodimeric domain of signal transducing histidine kinase"/>
    <property type="match status" value="1"/>
</dbReference>
<dbReference type="SMART" id="SM00387">
    <property type="entry name" value="HATPase_c"/>
    <property type="match status" value="1"/>
</dbReference>
<dbReference type="Gene3D" id="3.30.565.10">
    <property type="entry name" value="Histidine kinase-like ATPase, C-terminal domain"/>
    <property type="match status" value="1"/>
</dbReference>
<dbReference type="RefSeq" id="WP_054774660.1">
    <property type="nucleotide sequence ID" value="NZ_AP019782.1"/>
</dbReference>
<evidence type="ECO:0000256" key="1">
    <source>
        <dbReference type="ARBA" id="ARBA00000085"/>
    </source>
</evidence>
<evidence type="ECO:0000256" key="2">
    <source>
        <dbReference type="ARBA" id="ARBA00012438"/>
    </source>
</evidence>
<keyword evidence="9" id="KW-1185">Reference proteome</keyword>
<name>A0A8D4VNP1_9GAMM</name>
<dbReference type="GO" id="GO:0000155">
    <property type="term" value="F:phosphorelay sensor kinase activity"/>
    <property type="evidence" value="ECO:0007669"/>
    <property type="project" value="InterPro"/>
</dbReference>
<dbReference type="AlphaFoldDB" id="A0A8D4VNP1"/>
<comment type="catalytic activity">
    <reaction evidence="1">
        <text>ATP + protein L-histidine = ADP + protein N-phospho-L-histidine.</text>
        <dbReference type="EC" id="2.7.13.3"/>
    </reaction>
</comment>
<dbReference type="CDD" id="cd00075">
    <property type="entry name" value="HATPase"/>
    <property type="match status" value="1"/>
</dbReference>
<organism evidence="8 9">
    <name type="scientific">Methylogaea oryzae</name>
    <dbReference type="NCBI Taxonomy" id="1295382"/>
    <lineage>
        <taxon>Bacteria</taxon>
        <taxon>Pseudomonadati</taxon>
        <taxon>Pseudomonadota</taxon>
        <taxon>Gammaproteobacteria</taxon>
        <taxon>Methylococcales</taxon>
        <taxon>Methylococcaceae</taxon>
        <taxon>Methylogaea</taxon>
    </lineage>
</organism>
<evidence type="ECO:0000313" key="8">
    <source>
        <dbReference type="EMBL" id="BBL70412.1"/>
    </source>
</evidence>
<dbReference type="SUPFAM" id="SSF55874">
    <property type="entry name" value="ATPase domain of HSP90 chaperone/DNA topoisomerase II/histidine kinase"/>
    <property type="match status" value="1"/>
</dbReference>
<dbReference type="CDD" id="cd00082">
    <property type="entry name" value="HisKA"/>
    <property type="match status" value="1"/>
</dbReference>
<dbReference type="EC" id="2.7.13.3" evidence="2"/>
<evidence type="ECO:0000313" key="9">
    <source>
        <dbReference type="Proteomes" id="UP000824988"/>
    </source>
</evidence>
<dbReference type="Gene3D" id="1.10.287.130">
    <property type="match status" value="1"/>
</dbReference>
<keyword evidence="5" id="KW-0418">Kinase</keyword>
<dbReference type="Pfam" id="PF00512">
    <property type="entry name" value="HisKA"/>
    <property type="match status" value="1"/>
</dbReference>
<dbReference type="EMBL" id="AP019782">
    <property type="protein sequence ID" value="BBL70412.1"/>
    <property type="molecule type" value="Genomic_DNA"/>
</dbReference>
<keyword evidence="6" id="KW-0902">Two-component regulatory system</keyword>
<sequence>MSLTSDFDYVASVSHDLKSPLNAIIGFVELIKTGILAHDAEDGAPLEVLEDLKMVENLSKDMLALISNMLTAARIQAGKQPMMPTVITKQELLERASMLERTFQAEAKSRNIDFAVSVGALPRYVYWDIQQIRNFAVNNLISNALKFVGEDGIVRVYIDTNDKDIVSILVADNGPGVPEQERAAIFEKFAQSSGNAWSHTGSGYGLYNAVRVVHAHKGRLEILDGLENKGATFAMTLPAVPFEICGDLLRAAQAA</sequence>
<dbReference type="KEGG" id="moz:MoryE10_10180"/>
<gene>
    <name evidence="8" type="ORF">MoryE10_10180</name>
</gene>
<dbReference type="PANTHER" id="PTHR43711:SF1">
    <property type="entry name" value="HISTIDINE KINASE 1"/>
    <property type="match status" value="1"/>
</dbReference>
<evidence type="ECO:0000256" key="6">
    <source>
        <dbReference type="ARBA" id="ARBA00023012"/>
    </source>
</evidence>
<dbReference type="InterPro" id="IPR036890">
    <property type="entry name" value="HATPase_C_sf"/>
</dbReference>
<dbReference type="PANTHER" id="PTHR43711">
    <property type="entry name" value="TWO-COMPONENT HISTIDINE KINASE"/>
    <property type="match status" value="1"/>
</dbReference>
<dbReference type="Pfam" id="PF02518">
    <property type="entry name" value="HATPase_c"/>
    <property type="match status" value="1"/>
</dbReference>